<sequence>MVKGFDVLKLNDKRTKPAERVRLHELNVQTQPDYFGWND</sequence>
<organism evidence="1 2">
    <name type="scientific">Streptomyces alboflavus</name>
    <dbReference type="NCBI Taxonomy" id="67267"/>
    <lineage>
        <taxon>Bacteria</taxon>
        <taxon>Bacillati</taxon>
        <taxon>Actinomycetota</taxon>
        <taxon>Actinomycetes</taxon>
        <taxon>Kitasatosporales</taxon>
        <taxon>Streptomycetaceae</taxon>
        <taxon>Streptomyces</taxon>
    </lineage>
</organism>
<accession>A0A1Z1WR59</accession>
<keyword evidence="2" id="KW-1185">Reference proteome</keyword>
<evidence type="ECO:0000313" key="2">
    <source>
        <dbReference type="Proteomes" id="UP000195880"/>
    </source>
</evidence>
<name>A0A1Z1WR59_9ACTN</name>
<reference evidence="1 2" key="1">
    <citation type="submission" date="2017-05" db="EMBL/GenBank/DDBJ databases">
        <title>Streptomyces alboflavus Genome sequencing and assembly.</title>
        <authorList>
            <person name="Wang Y."/>
            <person name="Du B."/>
            <person name="Ding Y."/>
            <person name="Liu H."/>
            <person name="Hou Q."/>
            <person name="Liu K."/>
            <person name="Wang C."/>
            <person name="Yao L."/>
        </authorList>
    </citation>
    <scope>NUCLEOTIDE SEQUENCE [LARGE SCALE GENOMIC DNA]</scope>
    <source>
        <strain evidence="1 2">MDJK44</strain>
    </source>
</reference>
<gene>
    <name evidence="1" type="ORF">SMD44_08415</name>
</gene>
<dbReference type="EMBL" id="CP021748">
    <property type="protein sequence ID" value="ARX88928.1"/>
    <property type="molecule type" value="Genomic_DNA"/>
</dbReference>
<dbReference type="AlphaFoldDB" id="A0A1Z1WR59"/>
<dbReference type="KEGG" id="salf:SMD44_08415"/>
<proteinExistence type="predicted"/>
<evidence type="ECO:0000313" key="1">
    <source>
        <dbReference type="EMBL" id="ARX88928.1"/>
    </source>
</evidence>
<protein>
    <submittedName>
        <fullName evidence="1">Uncharacterized protein</fullName>
    </submittedName>
</protein>
<dbReference type="Proteomes" id="UP000195880">
    <property type="component" value="Chromosome"/>
</dbReference>